<dbReference type="OMA" id="IAQLWDF"/>
<reference evidence="9 10" key="1">
    <citation type="journal article" date="2004" name="Nature">
        <title>Genome evolution in yeasts.</title>
        <authorList>
            <consortium name="Genolevures"/>
            <person name="Dujon B."/>
            <person name="Sherman D."/>
            <person name="Fischer G."/>
            <person name="Durrens P."/>
            <person name="Casaregola S."/>
            <person name="Lafontaine I."/>
            <person name="de Montigny J."/>
            <person name="Marck C."/>
            <person name="Neuveglise C."/>
            <person name="Talla E."/>
            <person name="Goffard N."/>
            <person name="Frangeul L."/>
            <person name="Aigle M."/>
            <person name="Anthouard V."/>
            <person name="Babour A."/>
            <person name="Barbe V."/>
            <person name="Barnay S."/>
            <person name="Blanchin S."/>
            <person name="Beckerich J.M."/>
            <person name="Beyne E."/>
            <person name="Bleykasten C."/>
            <person name="Boisrame A."/>
            <person name="Boyer J."/>
            <person name="Cattolico L."/>
            <person name="Confanioleri F."/>
            <person name="de Daruvar A."/>
            <person name="Despons L."/>
            <person name="Fabre E."/>
            <person name="Fairhead C."/>
            <person name="Ferry-Dumazet H."/>
            <person name="Groppi A."/>
            <person name="Hantraye F."/>
            <person name="Hennequin C."/>
            <person name="Jauniaux N."/>
            <person name="Joyet P."/>
            <person name="Kachouri R."/>
            <person name="Kerrest A."/>
            <person name="Koszul R."/>
            <person name="Lemaire M."/>
            <person name="Lesur I."/>
            <person name="Ma L."/>
            <person name="Muller H."/>
            <person name="Nicaud J.M."/>
            <person name="Nikolski M."/>
            <person name="Oztas S."/>
            <person name="Ozier-Kalogeropoulos O."/>
            <person name="Pellenz S."/>
            <person name="Potier S."/>
            <person name="Richard G.F."/>
            <person name="Straub M.L."/>
            <person name="Suleau A."/>
            <person name="Swennene D."/>
            <person name="Tekaia F."/>
            <person name="Wesolowski-Louvel M."/>
            <person name="Westhof E."/>
            <person name="Wirth B."/>
            <person name="Zeniou-Meyer M."/>
            <person name="Zivanovic I."/>
            <person name="Bolotin-Fukuhara M."/>
            <person name="Thierry A."/>
            <person name="Bouchier C."/>
            <person name="Caudron B."/>
            <person name="Scarpelli C."/>
            <person name="Gaillardin C."/>
            <person name="Weissenbach J."/>
            <person name="Wincker P."/>
            <person name="Souciet J.L."/>
        </authorList>
    </citation>
    <scope>NUCLEOTIDE SEQUENCE [LARGE SCALE GENOMIC DNA]</scope>
    <source>
        <strain evidence="10">ATCC 8585 / CBS 2359 / DSM 70799 / NBRC 1267 / NRRL Y-1140 / WM37</strain>
    </source>
</reference>
<feature type="region of interest" description="Disordered" evidence="7">
    <location>
        <begin position="516"/>
        <end position="775"/>
    </location>
</feature>
<sequence>MSDRGLHDPFELFASTDSGVSHEPSWNHTQFDAMLEILPENLNLDVGGLQQDTSSPVATTLKFESNTTTTTITNASMKDDGSPDVIGEEDDEGGWKTPVAEISSHNGLKSRPIDIVQSVTPSTTAGQLIGNDLNLQNGEIAQLWDFNVHEFMMTPSDHSDSATISAPSSFNSEQFTPGTTTPGFNPASSTASITNNNYNNGNNNGNNNNNNNTNSNSHFQNSWNHLLHQQHDNGPNSSSLAYQHPRLFQNNNSSQSTIKADEYQHKQPQLPRRSSSRNLLIKNDMNEDGALPLLTHTTTNLVKKNSSVKNLPTTTLPQYRRCSSSTNMQVMNGPPVNNGAKANKPPTQCYNCKTLKTPLWRRDPDGNTLCNACGLFQKLHGTMRPLSLKSDIIKKRNTKKRTKKDDKPASNMELQGQNDHSTNRGSQSPEKFQRKLSAKHTSIQPAANIYNQSALSQNSLNNLNKKTATKSRRSSTSSSTSSKSSSSRSVVPILPKPSPGSRENTLQQFQYQIQMQVSQPNSAASSPRYSNSPRFYPTSPSTGLGVSIPRRKSSRTQISQSSSFMAQSLQQLQHQQHNSSSNHTSAGISTNGSNSQASTATSQNANNLSSSTNSSSNATISAPNSWANHSLSQPQNIASPNSSRSPFELFSNPNSQPKKSHKSLLSQQLQNSSNSSSSSSSFVENASSGQQLSQTPPSHHSQTQQNFGSSVPAASPRSSYVDTLQQQRGILQYEQQQVARRKTPSTRQSNPSLFESSGSSLSKPKKENNVMDDLDWLKFGM</sequence>
<dbReference type="GO" id="GO:0045944">
    <property type="term" value="P:positive regulation of transcription by RNA polymerase II"/>
    <property type="evidence" value="ECO:0007669"/>
    <property type="project" value="TreeGrafter"/>
</dbReference>
<dbReference type="SMART" id="SM00401">
    <property type="entry name" value="ZnF_GATA"/>
    <property type="match status" value="1"/>
</dbReference>
<dbReference type="FunFam" id="3.30.50.10:FF:000007">
    <property type="entry name" value="Nitrogen regulatory AreA, N-terminal"/>
    <property type="match status" value="1"/>
</dbReference>
<dbReference type="GO" id="GO:0005634">
    <property type="term" value="C:nucleus"/>
    <property type="evidence" value="ECO:0007669"/>
    <property type="project" value="UniProtKB-SubCell"/>
</dbReference>
<dbReference type="eggNOG" id="KOG1601">
    <property type="taxonomic scope" value="Eukaryota"/>
</dbReference>
<dbReference type="PaxDb" id="284590-Q6CYD1"/>
<feature type="compositionally biased region" description="Polar residues" evidence="7">
    <location>
        <begin position="412"/>
        <end position="430"/>
    </location>
</feature>
<feature type="compositionally biased region" description="Polar residues" evidence="7">
    <location>
        <begin position="516"/>
        <end position="544"/>
    </location>
</feature>
<proteinExistence type="predicted"/>
<dbReference type="InterPro" id="IPR013088">
    <property type="entry name" value="Znf_NHR/GATA"/>
</dbReference>
<dbReference type="GO" id="GO:0000122">
    <property type="term" value="P:negative regulation of transcription by RNA polymerase II"/>
    <property type="evidence" value="ECO:0007669"/>
    <property type="project" value="TreeGrafter"/>
</dbReference>
<dbReference type="PANTHER" id="PTHR10071">
    <property type="entry name" value="TRANSCRIPTION FACTOR GATA FAMILY MEMBER"/>
    <property type="match status" value="1"/>
</dbReference>
<dbReference type="Pfam" id="PF00320">
    <property type="entry name" value="GATA"/>
    <property type="match status" value="1"/>
</dbReference>
<dbReference type="AlphaFoldDB" id="Q6CYD1"/>
<evidence type="ECO:0000256" key="4">
    <source>
        <dbReference type="ARBA" id="ARBA00022833"/>
    </source>
</evidence>
<evidence type="ECO:0000256" key="5">
    <source>
        <dbReference type="ARBA" id="ARBA00023242"/>
    </source>
</evidence>
<evidence type="ECO:0000256" key="3">
    <source>
        <dbReference type="ARBA" id="ARBA00022771"/>
    </source>
</evidence>
<feature type="compositionally biased region" description="Low complexity" evidence="7">
    <location>
        <begin position="175"/>
        <end position="184"/>
    </location>
</feature>
<evidence type="ECO:0000256" key="7">
    <source>
        <dbReference type="SAM" id="MobiDB-lite"/>
    </source>
</evidence>
<evidence type="ECO:0000313" key="9">
    <source>
        <dbReference type="EMBL" id="CAH02646.1"/>
    </source>
</evidence>
<feature type="compositionally biased region" description="Low complexity" evidence="7">
    <location>
        <begin position="555"/>
        <end position="625"/>
    </location>
</feature>
<dbReference type="PROSITE" id="PS00344">
    <property type="entry name" value="GATA_ZN_FINGER_1"/>
    <property type="match status" value="1"/>
</dbReference>
<dbReference type="Gene3D" id="3.30.50.10">
    <property type="entry name" value="Erythroid Transcription Factor GATA-1, subunit A"/>
    <property type="match status" value="1"/>
</dbReference>
<feature type="region of interest" description="Disordered" evidence="7">
    <location>
        <begin position="465"/>
        <end position="504"/>
    </location>
</feature>
<feature type="compositionally biased region" description="Polar residues" evidence="7">
    <location>
        <begin position="161"/>
        <end position="174"/>
    </location>
</feature>
<feature type="compositionally biased region" description="Polar residues" evidence="7">
    <location>
        <begin position="689"/>
        <end position="709"/>
    </location>
</feature>
<evidence type="ECO:0000256" key="2">
    <source>
        <dbReference type="ARBA" id="ARBA00022723"/>
    </source>
</evidence>
<dbReference type="FunCoup" id="Q6CYD1">
    <property type="interactions" value="1514"/>
</dbReference>
<evidence type="ECO:0000259" key="8">
    <source>
        <dbReference type="PROSITE" id="PS50114"/>
    </source>
</evidence>
<dbReference type="SUPFAM" id="SSF57716">
    <property type="entry name" value="Glucocorticoid receptor-like (DNA-binding domain)"/>
    <property type="match status" value="1"/>
</dbReference>
<organism evidence="9 10">
    <name type="scientific">Kluyveromyces lactis (strain ATCC 8585 / CBS 2359 / DSM 70799 / NBRC 1267 / NRRL Y-1140 / WM37)</name>
    <name type="common">Yeast</name>
    <name type="synonym">Candida sphaerica</name>
    <dbReference type="NCBI Taxonomy" id="284590"/>
    <lineage>
        <taxon>Eukaryota</taxon>
        <taxon>Fungi</taxon>
        <taxon>Dikarya</taxon>
        <taxon>Ascomycota</taxon>
        <taxon>Saccharomycotina</taxon>
        <taxon>Saccharomycetes</taxon>
        <taxon>Saccharomycetales</taxon>
        <taxon>Saccharomycetaceae</taxon>
        <taxon>Kluyveromyces</taxon>
    </lineage>
</organism>
<dbReference type="InParanoid" id="Q6CYD1"/>
<feature type="compositionally biased region" description="Low complexity" evidence="7">
    <location>
        <begin position="749"/>
        <end position="762"/>
    </location>
</feature>
<feature type="region of interest" description="Disordered" evidence="7">
    <location>
        <begin position="390"/>
        <end position="440"/>
    </location>
</feature>
<feature type="compositionally biased region" description="Low complexity" evidence="7">
    <location>
        <begin position="474"/>
        <end position="489"/>
    </location>
</feature>
<feature type="domain" description="GATA-type" evidence="8">
    <location>
        <begin position="343"/>
        <end position="396"/>
    </location>
</feature>
<name>Q6CYD1_KLULA</name>
<dbReference type="PRINTS" id="PR00619">
    <property type="entry name" value="GATAZNFINGER"/>
</dbReference>
<evidence type="ECO:0000256" key="1">
    <source>
        <dbReference type="ARBA" id="ARBA00004123"/>
    </source>
</evidence>
<dbReference type="KEGG" id="kla:KLLA0_A01342g"/>
<feature type="compositionally biased region" description="Polar residues" evidence="7">
    <location>
        <begin position="716"/>
        <end position="738"/>
    </location>
</feature>
<dbReference type="HOGENOM" id="CLU_022036_0_0_1"/>
<evidence type="ECO:0000256" key="6">
    <source>
        <dbReference type="PROSITE-ProRule" id="PRU00094"/>
    </source>
</evidence>
<dbReference type="Proteomes" id="UP000000598">
    <property type="component" value="Chromosome A"/>
</dbReference>
<feature type="compositionally biased region" description="Polar residues" evidence="7">
    <location>
        <begin position="626"/>
        <end position="645"/>
    </location>
</feature>
<accession>Q6CYD1</accession>
<protein>
    <submittedName>
        <fullName evidence="9">KLLA0A01342p</fullName>
    </submittedName>
</protein>
<dbReference type="InterPro" id="IPR000679">
    <property type="entry name" value="Znf_GATA"/>
</dbReference>
<dbReference type="GO" id="GO:0008270">
    <property type="term" value="F:zinc ion binding"/>
    <property type="evidence" value="ECO:0007669"/>
    <property type="project" value="UniProtKB-KW"/>
</dbReference>
<feature type="region of interest" description="Disordered" evidence="7">
    <location>
        <begin position="156"/>
        <end position="220"/>
    </location>
</feature>
<keyword evidence="10" id="KW-1185">Reference proteome</keyword>
<keyword evidence="5" id="KW-0539">Nucleus</keyword>
<feature type="compositionally biased region" description="Low complexity" evidence="7">
    <location>
        <begin position="663"/>
        <end position="688"/>
    </location>
</feature>
<dbReference type="GO" id="GO:0000981">
    <property type="term" value="F:DNA-binding transcription factor activity, RNA polymerase II-specific"/>
    <property type="evidence" value="ECO:0007669"/>
    <property type="project" value="TreeGrafter"/>
</dbReference>
<dbReference type="GO" id="GO:0000978">
    <property type="term" value="F:RNA polymerase II cis-regulatory region sequence-specific DNA binding"/>
    <property type="evidence" value="ECO:0007669"/>
    <property type="project" value="TreeGrafter"/>
</dbReference>
<feature type="region of interest" description="Disordered" evidence="7">
    <location>
        <begin position="74"/>
        <end position="93"/>
    </location>
</feature>
<feature type="compositionally biased region" description="Low complexity" evidence="7">
    <location>
        <begin position="194"/>
        <end position="217"/>
    </location>
</feature>
<keyword evidence="3 6" id="KW-0863">Zinc-finger</keyword>
<dbReference type="PROSITE" id="PS50114">
    <property type="entry name" value="GATA_ZN_FINGER_2"/>
    <property type="match status" value="1"/>
</dbReference>
<dbReference type="STRING" id="284590.Q6CYD1"/>
<gene>
    <name evidence="9" type="ORF">KLLA0_A01342g</name>
</gene>
<keyword evidence="2" id="KW-0479">Metal-binding</keyword>
<dbReference type="EMBL" id="CR382121">
    <property type="protein sequence ID" value="CAH02646.1"/>
    <property type="molecule type" value="Genomic_DNA"/>
</dbReference>
<evidence type="ECO:0000313" key="10">
    <source>
        <dbReference type="Proteomes" id="UP000000598"/>
    </source>
</evidence>
<dbReference type="PANTHER" id="PTHR10071:SF281">
    <property type="entry name" value="BOX A-BINDING FACTOR-RELATED"/>
    <property type="match status" value="1"/>
</dbReference>
<dbReference type="CDD" id="cd00202">
    <property type="entry name" value="ZnF_GATA"/>
    <property type="match status" value="1"/>
</dbReference>
<comment type="subcellular location">
    <subcellularLocation>
        <location evidence="1">Nucleus</location>
    </subcellularLocation>
</comment>
<keyword evidence="4" id="KW-0862">Zinc</keyword>
<dbReference type="InterPro" id="IPR039355">
    <property type="entry name" value="Transcription_factor_GATA"/>
</dbReference>